<proteinExistence type="predicted"/>
<dbReference type="PANTHER" id="PTHR35936">
    <property type="entry name" value="MEMBRANE-BOUND LYTIC MUREIN TRANSGLYCOSYLASE F"/>
    <property type="match status" value="1"/>
</dbReference>
<dbReference type="InterPro" id="IPR001638">
    <property type="entry name" value="Solute-binding_3/MltF_N"/>
</dbReference>
<dbReference type="PANTHER" id="PTHR35936:SF25">
    <property type="entry name" value="ABC TRANSPORTER SUBSTRATE-BINDING PROTEIN"/>
    <property type="match status" value="1"/>
</dbReference>
<sequence length="271" mass="31775">MLTYLSLLIVLTFQITHAKDFKTSKRKLLKVAAVDWCPQICPENENGRKGYLYDIMEEVFKEGPYKVETEFFPWSRAIHFVKHGKYDMLLSPAKEEAPDLTYHNTPIGYQTHCFWTRKKSSWNYKGANSLVNKKLIIYRDHSYGKLLKKYLSNPVKNTFFTLSYDKTYINRAIGMVSRKRADTFIFTVNSVFDFLKKSKTYNVGDLKISGCLKKDPLWFGLNPNKEMESKKLAKFIDSRIEELKRKGYYTKVLNKYNIKSPKIYSPNIGNE</sequence>
<reference evidence="4" key="1">
    <citation type="journal article" date="2017" name="Proc. Natl. Acad. Sci. U.S.A.">
        <title>Simulation of Deepwater Horizon oil plume reveals substrate specialization within a complex community of hydrocarbon-degraders.</title>
        <authorList>
            <person name="Hu P."/>
            <person name="Dubinsky E.A."/>
            <person name="Probst A.J."/>
            <person name="Wang J."/>
            <person name="Sieber C.M.K."/>
            <person name="Tom L.M."/>
            <person name="Gardinali P."/>
            <person name="Banfield J.F."/>
            <person name="Atlas R.M."/>
            <person name="Andersen G.L."/>
        </authorList>
    </citation>
    <scope>NUCLEOTIDE SEQUENCE [LARGE SCALE GENOMIC DNA]</scope>
</reference>
<organism evidence="3 4">
    <name type="scientific">Halobacteriovorax marinus</name>
    <dbReference type="NCBI Taxonomy" id="97084"/>
    <lineage>
        <taxon>Bacteria</taxon>
        <taxon>Pseudomonadati</taxon>
        <taxon>Bdellovibrionota</taxon>
        <taxon>Bacteriovoracia</taxon>
        <taxon>Bacteriovoracales</taxon>
        <taxon>Halobacteriovoraceae</taxon>
        <taxon>Halobacteriovorax</taxon>
    </lineage>
</organism>
<dbReference type="SMART" id="SM00062">
    <property type="entry name" value="PBPb"/>
    <property type="match status" value="1"/>
</dbReference>
<dbReference type="AlphaFoldDB" id="A0A1Y5FA81"/>
<gene>
    <name evidence="3" type="ORF">A9Q84_06955</name>
</gene>
<feature type="domain" description="Solute-binding protein family 3/N-terminal" evidence="2">
    <location>
        <begin position="28"/>
        <end position="271"/>
    </location>
</feature>
<keyword evidence="1" id="KW-0732">Signal</keyword>
<dbReference type="Pfam" id="PF00497">
    <property type="entry name" value="SBP_bac_3"/>
    <property type="match status" value="1"/>
</dbReference>
<evidence type="ECO:0000313" key="4">
    <source>
        <dbReference type="Proteomes" id="UP000196531"/>
    </source>
</evidence>
<accession>A0A1Y5FA81</accession>
<dbReference type="Proteomes" id="UP000196531">
    <property type="component" value="Unassembled WGS sequence"/>
</dbReference>
<name>A0A1Y5FA81_9BACT</name>
<dbReference type="EMBL" id="MAAO01000005">
    <property type="protein sequence ID" value="OUR97928.1"/>
    <property type="molecule type" value="Genomic_DNA"/>
</dbReference>
<evidence type="ECO:0000256" key="1">
    <source>
        <dbReference type="ARBA" id="ARBA00022729"/>
    </source>
</evidence>
<evidence type="ECO:0000313" key="3">
    <source>
        <dbReference type="EMBL" id="OUR97928.1"/>
    </source>
</evidence>
<dbReference type="SUPFAM" id="SSF53850">
    <property type="entry name" value="Periplasmic binding protein-like II"/>
    <property type="match status" value="1"/>
</dbReference>
<protein>
    <recommendedName>
        <fullName evidence="2">Solute-binding protein family 3/N-terminal domain-containing protein</fullName>
    </recommendedName>
</protein>
<dbReference type="Gene3D" id="3.40.190.10">
    <property type="entry name" value="Periplasmic binding protein-like II"/>
    <property type="match status" value="2"/>
</dbReference>
<evidence type="ECO:0000259" key="2">
    <source>
        <dbReference type="SMART" id="SM00062"/>
    </source>
</evidence>
<comment type="caution">
    <text evidence="3">The sequence shown here is derived from an EMBL/GenBank/DDBJ whole genome shotgun (WGS) entry which is preliminary data.</text>
</comment>